<dbReference type="RefSeq" id="WP_378071102.1">
    <property type="nucleotide sequence ID" value="NZ_JBHSBL010000024.1"/>
</dbReference>
<evidence type="ECO:0000313" key="2">
    <source>
        <dbReference type="Proteomes" id="UP001595867"/>
    </source>
</evidence>
<evidence type="ECO:0000313" key="1">
    <source>
        <dbReference type="EMBL" id="MFC4070216.1"/>
    </source>
</evidence>
<proteinExistence type="predicted"/>
<reference evidence="2" key="1">
    <citation type="journal article" date="2019" name="Int. J. Syst. Evol. Microbiol.">
        <title>The Global Catalogue of Microorganisms (GCM) 10K type strain sequencing project: providing services to taxonomists for standard genome sequencing and annotation.</title>
        <authorList>
            <consortium name="The Broad Institute Genomics Platform"/>
            <consortium name="The Broad Institute Genome Sequencing Center for Infectious Disease"/>
            <person name="Wu L."/>
            <person name="Ma J."/>
        </authorList>
    </citation>
    <scope>NUCLEOTIDE SEQUENCE [LARGE SCALE GENOMIC DNA]</scope>
    <source>
        <strain evidence="2">TBRC 5832</strain>
    </source>
</reference>
<accession>A0ABV8J2M0</accession>
<dbReference type="EMBL" id="JBHSBL010000024">
    <property type="protein sequence ID" value="MFC4070216.1"/>
    <property type="molecule type" value="Genomic_DNA"/>
</dbReference>
<sequence>MDARDRFAEAFSGWRPDFRPVVEQLSRQRAALLALVGQRVEAGWTGREPRAQRWSRSVPVVLALDGGGRLEIAWDGFHRLSLTWGTVDVAVSPTGVFGREHFWRPGEPAAVAAVVGRTVTGIAVTDKPILRDSPDLDWSSPGVPAGHVSRWSPIGLLIECGPVALHHIDDGERTYLTTDPSPETATLWGRSTRLEDWPPPGAPAG</sequence>
<protein>
    <submittedName>
        <fullName evidence="1">Uncharacterized protein</fullName>
    </submittedName>
</protein>
<name>A0ABV8J2M0_9ACTN</name>
<dbReference type="Proteomes" id="UP001595867">
    <property type="component" value="Unassembled WGS sequence"/>
</dbReference>
<gene>
    <name evidence="1" type="ORF">ACFO0C_35245</name>
</gene>
<keyword evidence="2" id="KW-1185">Reference proteome</keyword>
<organism evidence="1 2">
    <name type="scientific">Actinoplanes subglobosus</name>
    <dbReference type="NCBI Taxonomy" id="1547892"/>
    <lineage>
        <taxon>Bacteria</taxon>
        <taxon>Bacillati</taxon>
        <taxon>Actinomycetota</taxon>
        <taxon>Actinomycetes</taxon>
        <taxon>Micromonosporales</taxon>
        <taxon>Micromonosporaceae</taxon>
        <taxon>Actinoplanes</taxon>
    </lineage>
</organism>
<comment type="caution">
    <text evidence="1">The sequence shown here is derived from an EMBL/GenBank/DDBJ whole genome shotgun (WGS) entry which is preliminary data.</text>
</comment>